<dbReference type="InterPro" id="IPR011050">
    <property type="entry name" value="Pectin_lyase_fold/virulence"/>
</dbReference>
<feature type="domain" description="Rhamnogalacturonase A/B/Epimerase-like pectate lyase" evidence="2">
    <location>
        <begin position="171"/>
        <end position="370"/>
    </location>
</feature>
<dbReference type="GO" id="GO:0004650">
    <property type="term" value="F:polygalacturonase activity"/>
    <property type="evidence" value="ECO:0007669"/>
    <property type="project" value="InterPro"/>
</dbReference>
<dbReference type="InterPro" id="IPR024535">
    <property type="entry name" value="RHGA/B-epi-like_pectate_lyase"/>
</dbReference>
<reference evidence="3" key="1">
    <citation type="journal article" date="2017" name="Nature">
        <title>The genome of Chenopodium quinoa.</title>
        <authorList>
            <person name="Jarvis D.E."/>
            <person name="Ho Y.S."/>
            <person name="Lightfoot D.J."/>
            <person name="Schmoeckel S.M."/>
            <person name="Li B."/>
            <person name="Borm T.J.A."/>
            <person name="Ohyanagi H."/>
            <person name="Mineta K."/>
            <person name="Michell C.T."/>
            <person name="Saber N."/>
            <person name="Kharbatia N.M."/>
            <person name="Rupper R.R."/>
            <person name="Sharp A.R."/>
            <person name="Dally N."/>
            <person name="Boughton B.A."/>
            <person name="Woo Y.H."/>
            <person name="Gao G."/>
            <person name="Schijlen E.G.W.M."/>
            <person name="Guo X."/>
            <person name="Momin A.A."/>
            <person name="Negrao S."/>
            <person name="Al-Babili S."/>
            <person name="Gehring C."/>
            <person name="Roessner U."/>
            <person name="Jung C."/>
            <person name="Murphy K."/>
            <person name="Arold S.T."/>
            <person name="Gojobori T."/>
            <person name="van der Linden C.G."/>
            <person name="van Loo E.N."/>
            <person name="Jellen E.N."/>
            <person name="Maughan P.J."/>
            <person name="Tester M."/>
        </authorList>
    </citation>
    <scope>NUCLEOTIDE SEQUENCE [LARGE SCALE GENOMIC DNA]</scope>
    <source>
        <strain evidence="3">cv. PI 614886</strain>
    </source>
</reference>
<dbReference type="InterPro" id="IPR012334">
    <property type="entry name" value="Pectin_lyas_fold"/>
</dbReference>
<dbReference type="Pfam" id="PF12708">
    <property type="entry name" value="Pect-lyase_RHGA_epim"/>
    <property type="match status" value="1"/>
</dbReference>
<dbReference type="OMA" id="LHIELHM"/>
<evidence type="ECO:0000256" key="1">
    <source>
        <dbReference type="SAM" id="MobiDB-lite"/>
    </source>
</evidence>
<evidence type="ECO:0000313" key="3">
    <source>
        <dbReference type="EnsemblPlants" id="AUR62036999-RA:cds"/>
    </source>
</evidence>
<evidence type="ECO:0000259" key="2">
    <source>
        <dbReference type="Pfam" id="PF12708"/>
    </source>
</evidence>
<keyword evidence="4" id="KW-1185">Reference proteome</keyword>
<dbReference type="PANTHER" id="PTHR33928:SF2">
    <property type="entry name" value="PECTATE LYASE SUPERFAMILY PROTEIN DOMAIN-CONTAINING PROTEIN-RELATED"/>
    <property type="match status" value="1"/>
</dbReference>
<dbReference type="Proteomes" id="UP000596660">
    <property type="component" value="Unplaced"/>
</dbReference>
<dbReference type="AlphaFoldDB" id="A0A803MXR9"/>
<dbReference type="InterPro" id="IPR039279">
    <property type="entry name" value="QRT3-like"/>
</dbReference>
<accession>A0A803MXR9</accession>
<dbReference type="PANTHER" id="PTHR33928">
    <property type="entry name" value="POLYGALACTURONASE QRT3"/>
    <property type="match status" value="1"/>
</dbReference>
<proteinExistence type="predicted"/>
<dbReference type="Gene3D" id="2.160.20.10">
    <property type="entry name" value="Single-stranded right-handed beta-helix, Pectin lyase-like"/>
    <property type="match status" value="1"/>
</dbReference>
<organism evidence="3 4">
    <name type="scientific">Chenopodium quinoa</name>
    <name type="common">Quinoa</name>
    <dbReference type="NCBI Taxonomy" id="63459"/>
    <lineage>
        <taxon>Eukaryota</taxon>
        <taxon>Viridiplantae</taxon>
        <taxon>Streptophyta</taxon>
        <taxon>Embryophyta</taxon>
        <taxon>Tracheophyta</taxon>
        <taxon>Spermatophyta</taxon>
        <taxon>Magnoliopsida</taxon>
        <taxon>eudicotyledons</taxon>
        <taxon>Gunneridae</taxon>
        <taxon>Pentapetalae</taxon>
        <taxon>Caryophyllales</taxon>
        <taxon>Chenopodiaceae</taxon>
        <taxon>Chenopodioideae</taxon>
        <taxon>Atripliceae</taxon>
        <taxon>Chenopodium</taxon>
    </lineage>
</organism>
<dbReference type="Gramene" id="AUR62036999-RA">
    <property type="protein sequence ID" value="AUR62036999-RA:cds"/>
    <property type="gene ID" value="AUR62036999"/>
</dbReference>
<feature type="region of interest" description="Disordered" evidence="1">
    <location>
        <begin position="44"/>
        <end position="96"/>
    </location>
</feature>
<dbReference type="EnsemblPlants" id="AUR62036999-RA">
    <property type="protein sequence ID" value="AUR62036999-RA:cds"/>
    <property type="gene ID" value="AUR62036999"/>
</dbReference>
<sequence>MDQNAASTSKNTDELKEITDAALILLSLKHTKLDPETAFQLESMKRSTVAHHTPRPHPPISIPDHQIPSRQNRFLRPPNHHQQNRQREKKQEHHLPASSMVESLQDIVGQQGGSVKKDLTERDLNSDLECLYLNKEKTKSNFESFFSKEEELIYAKLGKIKEERVFYPQGYGADPSGIEDSSDAILKAVSDAFQVQKGLRLLPNVNDLGGVVIDFQGGNYVINQPIPFPPLSGNVVVRGGTIRASNTFPGDRHLFELSSKPSKHLHINSTTNTQNQISGIQYVDITFRDILFDSSFRGGGLTIVDSARIRVTNCYFLHFSTQGILVQGGHETFISDTFLGQHETVGGDPGERQFTGTAIDVGSNDNAITNVVVFSAAVGIILRGQANMITGAHLYNKATDFGGVGILVKLAGLSQTRIDNCYLDYNSIVMEDPVQVHVTNGFFLGDGNVVVKSVQGRISGLNIVNNMFSGDPSKNKAIVELQGEFNNIDQVVVEHNNVIGMKLKSTVGKLSIKGSNTTKWQADFSKMLLFSDRIAHFQYSIYSKGGVLAVHGVTNVSNNVVTVETDKPIDGVVSVLVYQYNVIGEEIN</sequence>
<feature type="compositionally biased region" description="Basic and acidic residues" evidence="1">
    <location>
        <begin position="85"/>
        <end position="95"/>
    </location>
</feature>
<evidence type="ECO:0000313" key="4">
    <source>
        <dbReference type="Proteomes" id="UP000596660"/>
    </source>
</evidence>
<dbReference type="SUPFAM" id="SSF51126">
    <property type="entry name" value="Pectin lyase-like"/>
    <property type="match status" value="1"/>
</dbReference>
<protein>
    <recommendedName>
        <fullName evidence="2">Rhamnogalacturonase A/B/Epimerase-like pectate lyase domain-containing protein</fullName>
    </recommendedName>
</protein>
<name>A0A803MXR9_CHEQI</name>
<reference evidence="3" key="2">
    <citation type="submission" date="2021-03" db="UniProtKB">
        <authorList>
            <consortium name="EnsemblPlants"/>
        </authorList>
    </citation>
    <scope>IDENTIFICATION</scope>
</reference>